<dbReference type="EMBL" id="KC107799">
    <property type="protein sequence ID" value="AGN55455.1"/>
    <property type="molecule type" value="Genomic_RNA"/>
</dbReference>
<protein>
    <submittedName>
        <fullName evidence="1">Polyprotein</fullName>
    </submittedName>
</protein>
<accession>R9UJ89</accession>
<reference evidence="1" key="1">
    <citation type="journal article" date="2014" name="J. Med. Virol.">
        <title>Intra-host diversity and evolution of hepatitis C virus endemic to Cote d'Ivoire.</title>
        <authorList>
            <person name="Forbi J.C."/>
            <person name="Campo D.S."/>
            <person name="Purdy M.A."/>
            <person name="Dimitrova Z.E."/>
            <person name="Skums P."/>
            <person name="Xia G.L."/>
            <person name="Punkova L.T."/>
            <person name="Ganova-Raeva L.M."/>
            <person name="Vaughan G."/>
            <person name="Ben-Ayed Y."/>
            <person name="Switzer W.M."/>
            <person name="Khudyakov Y.E."/>
        </authorList>
    </citation>
    <scope>NUCLEOTIDE SEQUENCE</scope>
    <source>
        <strain evidence="1">IC2</strain>
    </source>
</reference>
<sequence length="102" mass="11045">VGYDEQVIHRSIRGIAALADSSSRRGYGGGRPLGRTSGPGLLFHDGELGESPGRAAALLRRRRGNVNRGKRCGLQHHGPHVSLLARIATKHPAHEHQRQLAH</sequence>
<name>R9UJ89_9HEPC</name>
<organism evidence="1">
    <name type="scientific">Hepacivirus hominis</name>
    <dbReference type="NCBI Taxonomy" id="3052230"/>
    <lineage>
        <taxon>Viruses</taxon>
        <taxon>Riboviria</taxon>
        <taxon>Orthornavirae</taxon>
        <taxon>Kitrinoviricota</taxon>
        <taxon>Flasuviricetes</taxon>
        <taxon>Amarillovirales</taxon>
        <taxon>Flaviviridae</taxon>
        <taxon>Hepacivirus</taxon>
    </lineage>
</organism>
<feature type="non-terminal residue" evidence="1">
    <location>
        <position position="102"/>
    </location>
</feature>
<feature type="non-terminal residue" evidence="1">
    <location>
        <position position="1"/>
    </location>
</feature>
<evidence type="ECO:0000313" key="1">
    <source>
        <dbReference type="EMBL" id="AGN55455.1"/>
    </source>
</evidence>
<proteinExistence type="predicted"/>